<gene>
    <name evidence="1" type="ORF">V5J35_000678</name>
</gene>
<keyword evidence="2" id="KW-1185">Reference proteome</keyword>
<organism evidence="1 2">
    <name type="scientific">Endozoicomonas lisbonensis</name>
    <dbReference type="NCBI Taxonomy" id="3120522"/>
    <lineage>
        <taxon>Bacteria</taxon>
        <taxon>Pseudomonadati</taxon>
        <taxon>Pseudomonadota</taxon>
        <taxon>Gammaproteobacteria</taxon>
        <taxon>Oceanospirillales</taxon>
        <taxon>Endozoicomonadaceae</taxon>
        <taxon>Endozoicomonas</taxon>
    </lineage>
</organism>
<evidence type="ECO:0000313" key="1">
    <source>
        <dbReference type="EMBL" id="MET4755486.1"/>
    </source>
</evidence>
<dbReference type="EMBL" id="JBEWTB010000002">
    <property type="protein sequence ID" value="MET4755486.1"/>
    <property type="molecule type" value="Genomic_DNA"/>
</dbReference>
<accession>A0ABV2SCI6</accession>
<reference evidence="1 2" key="1">
    <citation type="submission" date="2024-06" db="EMBL/GenBank/DDBJ databases">
        <title>Genomic Encyclopedia of Type Strains, Phase V (KMG-V): Genome sequencing to study the core and pangenomes of soil and plant-associated prokaryotes.</title>
        <authorList>
            <person name="Whitman W."/>
        </authorList>
    </citation>
    <scope>NUCLEOTIDE SEQUENCE [LARGE SCALE GENOMIC DNA]</scope>
    <source>
        <strain evidence="1 2">NE40</strain>
    </source>
</reference>
<evidence type="ECO:0000313" key="2">
    <source>
        <dbReference type="Proteomes" id="UP001549366"/>
    </source>
</evidence>
<comment type="caution">
    <text evidence="1">The sequence shown here is derived from an EMBL/GenBank/DDBJ whole genome shotgun (WGS) entry which is preliminary data.</text>
</comment>
<proteinExistence type="predicted"/>
<dbReference type="RefSeq" id="WP_354009905.1">
    <property type="nucleotide sequence ID" value="NZ_JBEWTA010000001.1"/>
</dbReference>
<name>A0ABV2SCI6_9GAMM</name>
<dbReference type="Proteomes" id="UP001549366">
    <property type="component" value="Unassembled WGS sequence"/>
</dbReference>
<protein>
    <submittedName>
        <fullName evidence="1">Uncharacterized protein</fullName>
    </submittedName>
</protein>
<sequence>MRSFPAQLVALVLILFISAASGSDRRYMLLKKPIPPEQGAGTPHDHVGEVTIDDDHHNLTLRINKAAGPIILELSYAPETMVVRLTNRSPVAHSLDAEVMPRTSWLSNTIISAGVRALVLQPGRPGAFEFSLHDILCSC</sequence>